<dbReference type="GO" id="GO:0016791">
    <property type="term" value="F:phosphatase activity"/>
    <property type="evidence" value="ECO:0007669"/>
    <property type="project" value="TreeGrafter"/>
</dbReference>
<evidence type="ECO:0000259" key="4">
    <source>
        <dbReference type="Pfam" id="PF07228"/>
    </source>
</evidence>
<keyword evidence="1" id="KW-0378">Hydrolase</keyword>
<accession>A0A5C6EKD9</accession>
<feature type="region of interest" description="Disordered" evidence="3">
    <location>
        <begin position="30"/>
        <end position="49"/>
    </location>
</feature>
<organism evidence="5 6">
    <name type="scientific">Rubripirellula reticaptiva</name>
    <dbReference type="NCBI Taxonomy" id="2528013"/>
    <lineage>
        <taxon>Bacteria</taxon>
        <taxon>Pseudomonadati</taxon>
        <taxon>Planctomycetota</taxon>
        <taxon>Planctomycetia</taxon>
        <taxon>Pirellulales</taxon>
        <taxon>Pirellulaceae</taxon>
        <taxon>Rubripirellula</taxon>
    </lineage>
</organism>
<feature type="coiled-coil region" evidence="2">
    <location>
        <begin position="160"/>
        <end position="187"/>
    </location>
</feature>
<gene>
    <name evidence="5" type="ORF">Poly59_49260</name>
</gene>
<dbReference type="Gene3D" id="3.30.450.40">
    <property type="match status" value="1"/>
</dbReference>
<evidence type="ECO:0000313" key="6">
    <source>
        <dbReference type="Proteomes" id="UP000317977"/>
    </source>
</evidence>
<dbReference type="InterPro" id="IPR001932">
    <property type="entry name" value="PPM-type_phosphatase-like_dom"/>
</dbReference>
<feature type="compositionally biased region" description="Low complexity" evidence="3">
    <location>
        <begin position="120"/>
        <end position="136"/>
    </location>
</feature>
<evidence type="ECO:0000256" key="2">
    <source>
        <dbReference type="SAM" id="Coils"/>
    </source>
</evidence>
<name>A0A5C6EKD9_9BACT</name>
<feature type="domain" description="PPM-type phosphatase" evidence="4">
    <location>
        <begin position="396"/>
        <end position="549"/>
    </location>
</feature>
<keyword evidence="6" id="KW-1185">Reference proteome</keyword>
<proteinExistence type="predicted"/>
<sequence length="577" mass="62293">MARIALPLSRFAPTSKFPPVTKTLPNYLKVHRGPDQPNDRPSKAGLPPAASLDATEQFWNDFSCTTGWRLDRRAKRRGQPTQVLPSVSDVDMGSVLENRTHLEAIIDPAGHGVSAPHTPAAAHASAAQAHQDQDQSYGHGQANAPELLLGLGKIDATRLADSARRITDELEESREALRRQSMELAARASLIASDEETTRLADRIESLMSDAAMACGCDAAVLYLLDDDTEYLLPRAAFGMSPGTLSKPPRPLRGSRGDLEAMVRDVVTIDDFAAGSIDTWNAPEDFAAGICVVIKSAGVPIGTLWLFANEVIEFGKSEAAAARLVAAGIALELATASARRDHSSQKEENTVIREVAAWQHQSMPVGAMLAERWRVDGMIESPADWAAGWHTWDVLPDGTMMLAIAEAVDRSIAGAMHATVARAALASHTGYRHSPAQLLGRVGDTLWHTSTGEQLMSLLYAHVDPETGEGEVASAGNITAMIGSGYGYRPLVDGRGEPLNSHIDARPVTRTFRMLEGETFLAYTAGMFKDEAGQRALGEQLRRAMKSKDMNPLASIRRDMAGKSLDQERGAVSLLRW</sequence>
<feature type="region of interest" description="Disordered" evidence="3">
    <location>
        <begin position="114"/>
        <end position="139"/>
    </location>
</feature>
<dbReference type="AlphaFoldDB" id="A0A5C6EKD9"/>
<dbReference type="PANTHER" id="PTHR43156:SF2">
    <property type="entry name" value="STAGE II SPORULATION PROTEIN E"/>
    <property type="match status" value="1"/>
</dbReference>
<dbReference type="EMBL" id="SJPX01000005">
    <property type="protein sequence ID" value="TWU48081.1"/>
    <property type="molecule type" value="Genomic_DNA"/>
</dbReference>
<dbReference type="InterPro" id="IPR036457">
    <property type="entry name" value="PPM-type-like_dom_sf"/>
</dbReference>
<reference evidence="5 6" key="1">
    <citation type="submission" date="2019-02" db="EMBL/GenBank/DDBJ databases">
        <title>Deep-cultivation of Planctomycetes and their phenomic and genomic characterization uncovers novel biology.</title>
        <authorList>
            <person name="Wiegand S."/>
            <person name="Jogler M."/>
            <person name="Boedeker C."/>
            <person name="Pinto D."/>
            <person name="Vollmers J."/>
            <person name="Rivas-Marin E."/>
            <person name="Kohn T."/>
            <person name="Peeters S.H."/>
            <person name="Heuer A."/>
            <person name="Rast P."/>
            <person name="Oberbeckmann S."/>
            <person name="Bunk B."/>
            <person name="Jeske O."/>
            <person name="Meyerdierks A."/>
            <person name="Storesund J.E."/>
            <person name="Kallscheuer N."/>
            <person name="Luecker S."/>
            <person name="Lage O.M."/>
            <person name="Pohl T."/>
            <person name="Merkel B.J."/>
            <person name="Hornburger P."/>
            <person name="Mueller R.-W."/>
            <person name="Bruemmer F."/>
            <person name="Labrenz M."/>
            <person name="Spormann A.M."/>
            <person name="Op Den Camp H."/>
            <person name="Overmann J."/>
            <person name="Amann R."/>
            <person name="Jetten M.S.M."/>
            <person name="Mascher T."/>
            <person name="Medema M.H."/>
            <person name="Devos D.P."/>
            <person name="Kaster A.-K."/>
            <person name="Ovreas L."/>
            <person name="Rohde M."/>
            <person name="Galperin M.Y."/>
            <person name="Jogler C."/>
        </authorList>
    </citation>
    <scope>NUCLEOTIDE SEQUENCE [LARGE SCALE GENOMIC DNA]</scope>
    <source>
        <strain evidence="5 6">Poly59</strain>
    </source>
</reference>
<dbReference type="PANTHER" id="PTHR43156">
    <property type="entry name" value="STAGE II SPORULATION PROTEIN E-RELATED"/>
    <property type="match status" value="1"/>
</dbReference>
<dbReference type="OrthoDB" id="250169at2"/>
<dbReference type="Gene3D" id="3.60.40.10">
    <property type="entry name" value="PPM-type phosphatase domain"/>
    <property type="match status" value="1"/>
</dbReference>
<dbReference type="InterPro" id="IPR029016">
    <property type="entry name" value="GAF-like_dom_sf"/>
</dbReference>
<keyword evidence="2" id="KW-0175">Coiled coil</keyword>
<comment type="caution">
    <text evidence="5">The sequence shown here is derived from an EMBL/GenBank/DDBJ whole genome shotgun (WGS) entry which is preliminary data.</text>
</comment>
<dbReference type="Pfam" id="PF07228">
    <property type="entry name" value="SpoIIE"/>
    <property type="match status" value="1"/>
</dbReference>
<dbReference type="SUPFAM" id="SSF55781">
    <property type="entry name" value="GAF domain-like"/>
    <property type="match status" value="1"/>
</dbReference>
<evidence type="ECO:0000256" key="1">
    <source>
        <dbReference type="ARBA" id="ARBA00022801"/>
    </source>
</evidence>
<dbReference type="Proteomes" id="UP000317977">
    <property type="component" value="Unassembled WGS sequence"/>
</dbReference>
<evidence type="ECO:0000313" key="5">
    <source>
        <dbReference type="EMBL" id="TWU48081.1"/>
    </source>
</evidence>
<evidence type="ECO:0000256" key="3">
    <source>
        <dbReference type="SAM" id="MobiDB-lite"/>
    </source>
</evidence>
<protein>
    <submittedName>
        <fullName evidence="5">Stage II sporulation protein E (SpoIIE)</fullName>
    </submittedName>
</protein>
<feature type="compositionally biased region" description="Basic and acidic residues" evidence="3">
    <location>
        <begin position="32"/>
        <end position="42"/>
    </location>
</feature>
<dbReference type="InterPro" id="IPR052016">
    <property type="entry name" value="Bact_Sigma-Reg"/>
</dbReference>